<dbReference type="Proteomes" id="UP001596011">
    <property type="component" value="Unassembled WGS sequence"/>
</dbReference>
<comment type="caution">
    <text evidence="2">The sequence shown here is derived from an EMBL/GenBank/DDBJ whole genome shotgun (WGS) entry which is preliminary data.</text>
</comment>
<comment type="similarity">
    <text evidence="1">Belongs to the cycloisomerase 2 family.</text>
</comment>
<name>A0ABV9HPX5_9MICO</name>
<dbReference type="InterPro" id="IPR019405">
    <property type="entry name" value="Lactonase_7-beta_prop"/>
</dbReference>
<dbReference type="SUPFAM" id="SSF51004">
    <property type="entry name" value="C-terminal (heme d1) domain of cytochrome cd1-nitrite reductase"/>
    <property type="match status" value="1"/>
</dbReference>
<dbReference type="InterPro" id="IPR011048">
    <property type="entry name" value="Haem_d1_sf"/>
</dbReference>
<dbReference type="InterPro" id="IPR015943">
    <property type="entry name" value="WD40/YVTN_repeat-like_dom_sf"/>
</dbReference>
<evidence type="ECO:0000313" key="2">
    <source>
        <dbReference type="EMBL" id="MFC4631261.1"/>
    </source>
</evidence>
<dbReference type="PANTHER" id="PTHR30344">
    <property type="entry name" value="6-PHOSPHOGLUCONOLACTONASE-RELATED"/>
    <property type="match status" value="1"/>
</dbReference>
<keyword evidence="3" id="KW-1185">Reference proteome</keyword>
<reference evidence="3" key="1">
    <citation type="journal article" date="2019" name="Int. J. Syst. Evol. Microbiol.">
        <title>The Global Catalogue of Microorganisms (GCM) 10K type strain sequencing project: providing services to taxonomists for standard genome sequencing and annotation.</title>
        <authorList>
            <consortium name="The Broad Institute Genomics Platform"/>
            <consortium name="The Broad Institute Genome Sequencing Center for Infectious Disease"/>
            <person name="Wu L."/>
            <person name="Ma J."/>
        </authorList>
    </citation>
    <scope>NUCLEOTIDE SEQUENCE [LARGE SCALE GENOMIC DNA]</scope>
    <source>
        <strain evidence="3">CCUG 42722</strain>
    </source>
</reference>
<dbReference type="InterPro" id="IPR050282">
    <property type="entry name" value="Cycloisomerase_2"/>
</dbReference>
<evidence type="ECO:0000313" key="3">
    <source>
        <dbReference type="Proteomes" id="UP001596011"/>
    </source>
</evidence>
<dbReference type="EMBL" id="JBHSFI010000008">
    <property type="protein sequence ID" value="MFC4631261.1"/>
    <property type="molecule type" value="Genomic_DNA"/>
</dbReference>
<evidence type="ECO:0000256" key="1">
    <source>
        <dbReference type="ARBA" id="ARBA00005564"/>
    </source>
</evidence>
<organism evidence="2 3">
    <name type="scientific">Promicromonospora alba</name>
    <dbReference type="NCBI Taxonomy" id="1616110"/>
    <lineage>
        <taxon>Bacteria</taxon>
        <taxon>Bacillati</taxon>
        <taxon>Actinomycetota</taxon>
        <taxon>Actinomycetes</taxon>
        <taxon>Micrococcales</taxon>
        <taxon>Promicromonosporaceae</taxon>
        <taxon>Promicromonospora</taxon>
    </lineage>
</organism>
<proteinExistence type="inferred from homology"/>
<dbReference type="RefSeq" id="WP_377140267.1">
    <property type="nucleotide sequence ID" value="NZ_JBHSFI010000008.1"/>
</dbReference>
<dbReference type="Gene3D" id="2.130.10.10">
    <property type="entry name" value="YVTN repeat-like/Quinoprotein amine dehydrogenase"/>
    <property type="match status" value="1"/>
</dbReference>
<gene>
    <name evidence="2" type="ORF">ACFO6V_23645</name>
</gene>
<dbReference type="Pfam" id="PF10282">
    <property type="entry name" value="Lactonase"/>
    <property type="match status" value="1"/>
</dbReference>
<dbReference type="PANTHER" id="PTHR30344:SF1">
    <property type="entry name" value="6-PHOSPHOGLUCONOLACTONASE"/>
    <property type="match status" value="1"/>
</dbReference>
<protein>
    <submittedName>
        <fullName evidence="2">Lactonase family protein</fullName>
    </submittedName>
</protein>
<accession>A0ABV9HPX5</accession>
<sequence>MSTPTAAALWIGTYPKADTEPGTGEGIWRVGIGPDGKFAGGELVAQVPSPSFLALHPSGRTLLAVGEAGPGRLTSFHVSDAGTLTLAATATSGGSGPCHVVATDSAAWVANYGDGVAAAVPLADDGALGEPRTFPHEGTGPVADRQEGSHAHFVHVWGDRVLVSDLGTDELRTYPLDGSGADGEPSGTVAAVLPPGTGPRHLVELADGTILVAGELDCRLHVLVPAGPGRLEHVGSVAITARTTPDGAAGYPSHITVAGDLVHVGVRGPDVLSVLRIHDAAATTEGFDDAVPGAVGHLVVENVADVDLGAGAWPRHHAVLADGGIVVVAAQLTDELIAVRLDRASGKGEITDRLELPVPACVLEA</sequence>